<feature type="transmembrane region" description="Helical" evidence="10">
    <location>
        <begin position="418"/>
        <end position="437"/>
    </location>
</feature>
<keyword evidence="13" id="KW-1185">Reference proteome</keyword>
<feature type="transmembrane region" description="Helical" evidence="10">
    <location>
        <begin position="222"/>
        <end position="242"/>
    </location>
</feature>
<keyword evidence="7 10" id="KW-1133">Transmembrane helix</keyword>
<accession>A0A6C1E6Y6</accession>
<evidence type="ECO:0000256" key="10">
    <source>
        <dbReference type="SAM" id="Phobius"/>
    </source>
</evidence>
<evidence type="ECO:0000313" key="12">
    <source>
        <dbReference type="EMBL" id="QID84477.1"/>
    </source>
</evidence>
<dbReference type="GO" id="GO:0005774">
    <property type="term" value="C:vacuolar membrane"/>
    <property type="evidence" value="ECO:0007669"/>
    <property type="project" value="UniProtKB-SubCell"/>
</dbReference>
<feature type="transmembrane region" description="Helical" evidence="10">
    <location>
        <begin position="449"/>
        <end position="470"/>
    </location>
</feature>
<dbReference type="PANTHER" id="PTHR22950">
    <property type="entry name" value="AMINO ACID TRANSPORTER"/>
    <property type="match status" value="1"/>
</dbReference>
<feature type="domain" description="Amino acid transporter transmembrane" evidence="11">
    <location>
        <begin position="68"/>
        <end position="469"/>
    </location>
</feature>
<keyword evidence="8 10" id="KW-0472">Membrane</keyword>
<keyword evidence="3" id="KW-0813">Transport</keyword>
<evidence type="ECO:0000256" key="7">
    <source>
        <dbReference type="ARBA" id="ARBA00022989"/>
    </source>
</evidence>
<comment type="subcellular location">
    <subcellularLocation>
        <location evidence="1">Vacuole membrane</location>
        <topology evidence="1">Multi-pass membrane protein</topology>
    </subcellularLocation>
</comment>
<evidence type="ECO:0000259" key="11">
    <source>
        <dbReference type="Pfam" id="PF01490"/>
    </source>
</evidence>
<feature type="transmembrane region" description="Helical" evidence="10">
    <location>
        <begin position="391"/>
        <end position="412"/>
    </location>
</feature>
<evidence type="ECO:0000256" key="8">
    <source>
        <dbReference type="ARBA" id="ARBA00023136"/>
    </source>
</evidence>
<feature type="transmembrane region" description="Helical" evidence="10">
    <location>
        <begin position="297"/>
        <end position="317"/>
    </location>
</feature>
<feature type="transmembrane region" description="Helical" evidence="10">
    <location>
        <begin position="262"/>
        <end position="285"/>
    </location>
</feature>
<dbReference type="PANTHER" id="PTHR22950:SF458">
    <property type="entry name" value="SODIUM-COUPLED NEUTRAL AMINO ACID TRANSPORTER 11-RELATED"/>
    <property type="match status" value="1"/>
</dbReference>
<dbReference type="EMBL" id="CP049002">
    <property type="protein sequence ID" value="QID84477.1"/>
    <property type="molecule type" value="Genomic_DNA"/>
</dbReference>
<dbReference type="AlphaFoldDB" id="A0A6C1E6Y6"/>
<evidence type="ECO:0000313" key="13">
    <source>
        <dbReference type="Proteomes" id="UP000501346"/>
    </source>
</evidence>
<evidence type="ECO:0000256" key="1">
    <source>
        <dbReference type="ARBA" id="ARBA00004128"/>
    </source>
</evidence>
<comment type="similarity">
    <text evidence="2">Belongs to the amino acid/polyamine transporter 2 family.</text>
</comment>
<dbReference type="Pfam" id="PF01490">
    <property type="entry name" value="Aa_trans"/>
    <property type="match status" value="1"/>
</dbReference>
<keyword evidence="4" id="KW-0926">Vacuole</keyword>
<proteinExistence type="inferred from homology"/>
<feature type="transmembrane region" description="Helical" evidence="10">
    <location>
        <begin position="189"/>
        <end position="210"/>
    </location>
</feature>
<reference evidence="12 13" key="1">
    <citation type="journal article" date="2019" name="BMC Genomics">
        <title>Chromosome level assembly and comparative genome analysis confirm lager-brewing yeasts originated from a single hybridization.</title>
        <authorList>
            <person name="Salazar A.N."/>
            <person name="Gorter de Vries A.R."/>
            <person name="van den Broek M."/>
            <person name="Brouwers N."/>
            <person name="de la Torre Cortes P."/>
            <person name="Kuijpers N.G.A."/>
            <person name="Daran J.G."/>
            <person name="Abeel T."/>
        </authorList>
    </citation>
    <scope>NUCLEOTIDE SEQUENCE [LARGE SCALE GENOMIC DNA]</scope>
    <source>
        <strain evidence="12 13">CBS 1483</strain>
    </source>
</reference>
<sequence length="483" mass="53754">MNELGEYSKLESKELRTEFELTDFPFPGITDNDSDDGSQGKDSPNIIYPITSDTDDQLVNSMLRENDRKSSMRMAFMNLANSILGAGIITQPFAIKNAGIIGGLISYIALGFIVDWTLRLIVINLTLAGKRTYQGTVEYVMGKKGKLLILFTNGLFAFGGCIGYCIIIGDTIPHVLRAMFSQNDGEVHFWLRRSVIIIMVTIFISFPLSLKRNIEALSKASFLAVISMIVIVLTVVIRGPMLPYDWKGHTLKLSDIFIKKTIFRSLSVISFALVCHHNTSFIFFSMRNRSVAKFTKLTHISIIISVICCGLMGYSGFAAFKEKTKGNVLNSFPGTDAAINIARLCFGFNMLTTFPMEIFVLRDVVGNLLHECHLIKNYDEHTQLSGKQHTIITSILVFITMGISLTTCNLGALFELIGATTASTMAYILPPYTNLLLTSKKKNWKAKLPYYFCICFGFMIMIVSSTQTILDAVNSPNGQHCQI</sequence>
<gene>
    <name evidence="12" type="primary">AVT2_2</name>
    <name evidence="12" type="ORF">GRS66_006980</name>
</gene>
<dbReference type="GO" id="GO:0015179">
    <property type="term" value="F:L-amino acid transmembrane transporter activity"/>
    <property type="evidence" value="ECO:0007669"/>
    <property type="project" value="TreeGrafter"/>
</dbReference>
<evidence type="ECO:0000256" key="5">
    <source>
        <dbReference type="ARBA" id="ARBA00022692"/>
    </source>
</evidence>
<feature type="region of interest" description="Disordered" evidence="9">
    <location>
        <begin position="21"/>
        <end position="45"/>
    </location>
</feature>
<evidence type="ECO:0000256" key="2">
    <source>
        <dbReference type="ARBA" id="ARBA00008066"/>
    </source>
</evidence>
<feature type="transmembrane region" description="Helical" evidence="10">
    <location>
        <begin position="74"/>
        <end position="94"/>
    </location>
</feature>
<organism evidence="12 13">
    <name type="scientific">Saccharomyces pastorianus</name>
    <name type="common">Lager yeast</name>
    <name type="synonym">Saccharomyces cerevisiae x Saccharomyces eubayanus</name>
    <dbReference type="NCBI Taxonomy" id="27292"/>
    <lineage>
        <taxon>Eukaryota</taxon>
        <taxon>Fungi</taxon>
        <taxon>Dikarya</taxon>
        <taxon>Ascomycota</taxon>
        <taxon>Saccharomycotina</taxon>
        <taxon>Saccharomycetes</taxon>
        <taxon>Saccharomycetales</taxon>
        <taxon>Saccharomycetaceae</taxon>
        <taxon>Saccharomyces</taxon>
    </lineage>
</organism>
<dbReference type="Proteomes" id="UP000501346">
    <property type="component" value="Chromosome SeV"/>
</dbReference>
<keyword evidence="5 10" id="KW-0812">Transmembrane</keyword>
<feature type="transmembrane region" description="Helical" evidence="10">
    <location>
        <begin position="100"/>
        <end position="127"/>
    </location>
</feature>
<evidence type="ECO:0000256" key="6">
    <source>
        <dbReference type="ARBA" id="ARBA00022970"/>
    </source>
</evidence>
<protein>
    <submittedName>
        <fullName evidence="12">Vacuolar amino acid transporter 2</fullName>
    </submittedName>
</protein>
<dbReference type="InterPro" id="IPR013057">
    <property type="entry name" value="AA_transpt_TM"/>
</dbReference>
<feature type="transmembrane region" description="Helical" evidence="10">
    <location>
        <begin position="147"/>
        <end position="169"/>
    </location>
</feature>
<dbReference type="OrthoDB" id="28208at2759"/>
<name>A0A6C1E6Y6_SACPS</name>
<evidence type="ECO:0000256" key="9">
    <source>
        <dbReference type="SAM" id="MobiDB-lite"/>
    </source>
</evidence>
<evidence type="ECO:0000256" key="3">
    <source>
        <dbReference type="ARBA" id="ARBA00022448"/>
    </source>
</evidence>
<evidence type="ECO:0000256" key="4">
    <source>
        <dbReference type="ARBA" id="ARBA00022554"/>
    </source>
</evidence>
<feature type="transmembrane region" description="Helical" evidence="10">
    <location>
        <begin position="337"/>
        <end position="361"/>
    </location>
</feature>
<keyword evidence="6" id="KW-0029">Amino-acid transport</keyword>
<dbReference type="GO" id="GO:0005783">
    <property type="term" value="C:endoplasmic reticulum"/>
    <property type="evidence" value="ECO:0007669"/>
    <property type="project" value="TreeGrafter"/>
</dbReference>